<sequence length="447" mass="50626">MKRWILITLLVIGVVGTGVWGYKEHQDKNAVLIQAENSYQRAFHDLTYHTDLLHDKIGNVLAMNTQKRLSPELAQIWRLTSEAQTDVGQLPLTLLPFNKTEEFLHDIGDFSYKTAIRDLNKEPLSDEEVKMLENLYKQSGTIKDELRKVQHTVLEENLRWMDVQLALATNDSQGDNTIIDGFKTVEKSVAGFGEENNGSNIIGIADENHEFKGLEGEDITEQEATKIAKEIFNIKEKQNLNITKSGKGADVQTYMASYQQGDKNGYADLSEKGGHPLTVMVERPVKEAKISLHEGALKANEYLKSFEFPDHELVQSSQYEKEGVYSFVATQDGVRIYPDAIQMKIALDNGDMLGMSAKDYFMNHQKREIKEPAISEEEARSSVNPQVKIQEQHMAIIENDLAEEVLTYEFLGTLGNNTYRIFINAEDGTEEKVERLKATEIKFSRAV</sequence>
<protein>
    <submittedName>
        <fullName evidence="4">Spore germination protein</fullName>
    </submittedName>
</protein>
<dbReference type="NCBIfam" id="TIGR02889">
    <property type="entry name" value="spore_YpeB"/>
    <property type="match status" value="1"/>
</dbReference>
<dbReference type="InterPro" id="IPR014239">
    <property type="entry name" value="YpeB_PepSY1-2"/>
</dbReference>
<dbReference type="AlphaFoldDB" id="A0A1H4CK58"/>
<reference evidence="4 5" key="1">
    <citation type="submission" date="2016-10" db="EMBL/GenBank/DDBJ databases">
        <authorList>
            <person name="de Groot N.N."/>
        </authorList>
    </citation>
    <scope>NUCLEOTIDE SEQUENCE [LARGE SCALE GENOMIC DNA]</scope>
    <source>
        <strain evidence="4 5">CCM7597</strain>
    </source>
</reference>
<evidence type="ECO:0000313" key="4">
    <source>
        <dbReference type="EMBL" id="SEA60815.1"/>
    </source>
</evidence>
<dbReference type="STRING" id="571932.SAMN05421743_10690"/>
<keyword evidence="5" id="KW-1185">Reference proteome</keyword>
<organism evidence="4 5">
    <name type="scientific">Thalassobacillus cyri</name>
    <dbReference type="NCBI Taxonomy" id="571932"/>
    <lineage>
        <taxon>Bacteria</taxon>
        <taxon>Bacillati</taxon>
        <taxon>Bacillota</taxon>
        <taxon>Bacilli</taxon>
        <taxon>Bacillales</taxon>
        <taxon>Bacillaceae</taxon>
        <taxon>Thalassobacillus</taxon>
    </lineage>
</organism>
<evidence type="ECO:0000259" key="1">
    <source>
        <dbReference type="Pfam" id="PF03413"/>
    </source>
</evidence>
<feature type="domain" description="Sporulation protein YpeB PepSY1 and PepSY2" evidence="2">
    <location>
        <begin position="180"/>
        <end position="369"/>
    </location>
</feature>
<dbReference type="Pfam" id="PF03413">
    <property type="entry name" value="PepSY"/>
    <property type="match status" value="1"/>
</dbReference>
<evidence type="ECO:0000313" key="5">
    <source>
        <dbReference type="Proteomes" id="UP000198584"/>
    </source>
</evidence>
<proteinExistence type="predicted"/>
<dbReference type="InterPro" id="IPR025711">
    <property type="entry name" value="PepSY"/>
</dbReference>
<dbReference type="EMBL" id="FNQR01000006">
    <property type="protein sequence ID" value="SEA60815.1"/>
    <property type="molecule type" value="Genomic_DNA"/>
</dbReference>
<dbReference type="OrthoDB" id="2372097at2"/>
<feature type="domain" description="PepSY" evidence="1">
    <location>
        <begin position="373"/>
        <end position="434"/>
    </location>
</feature>
<accession>A0A1H4CK58</accession>
<dbReference type="InterPro" id="IPR048402">
    <property type="entry name" value="YpeB_N"/>
</dbReference>
<feature type="domain" description="Sporulation protein YpeB N-terminal" evidence="3">
    <location>
        <begin position="28"/>
        <end position="162"/>
    </location>
</feature>
<dbReference type="Pfam" id="PF20769">
    <property type="entry name" value="YPEB_N"/>
    <property type="match status" value="1"/>
</dbReference>
<dbReference type="Proteomes" id="UP000198584">
    <property type="component" value="Unassembled WGS sequence"/>
</dbReference>
<evidence type="ECO:0000259" key="2">
    <source>
        <dbReference type="Pfam" id="PF14620"/>
    </source>
</evidence>
<dbReference type="RefSeq" id="WP_093044643.1">
    <property type="nucleotide sequence ID" value="NZ_FNQR01000006.1"/>
</dbReference>
<gene>
    <name evidence="4" type="ORF">SAMN05421743_10690</name>
</gene>
<dbReference type="Pfam" id="PF14620">
    <property type="entry name" value="YPEB_PepSY1-2"/>
    <property type="match status" value="1"/>
</dbReference>
<evidence type="ECO:0000259" key="3">
    <source>
        <dbReference type="Pfam" id="PF20769"/>
    </source>
</evidence>
<name>A0A1H4CK58_9BACI</name>
<dbReference type="GO" id="GO:0009847">
    <property type="term" value="P:spore germination"/>
    <property type="evidence" value="ECO:0007669"/>
    <property type="project" value="InterPro"/>
</dbReference>